<evidence type="ECO:0000313" key="1">
    <source>
        <dbReference type="EMBL" id="URZ09715.1"/>
    </source>
</evidence>
<accession>A0A1S8L6U4</accession>
<reference evidence="1 2" key="1">
    <citation type="submission" date="2022-04" db="EMBL/GenBank/DDBJ databases">
        <title>Genome sequence of C. roseum typestrain.</title>
        <authorList>
            <person name="Poehlein A."/>
            <person name="Schoch T."/>
            <person name="Duerre P."/>
            <person name="Daniel R."/>
        </authorList>
    </citation>
    <scope>NUCLEOTIDE SEQUENCE [LARGE SCALE GENOMIC DNA]</scope>
    <source>
        <strain evidence="1 2">DSM 7320</strain>
    </source>
</reference>
<organism evidence="1 2">
    <name type="scientific">Clostridium felsineum</name>
    <dbReference type="NCBI Taxonomy" id="36839"/>
    <lineage>
        <taxon>Bacteria</taxon>
        <taxon>Bacillati</taxon>
        <taxon>Bacillota</taxon>
        <taxon>Clostridia</taxon>
        <taxon>Eubacteriales</taxon>
        <taxon>Clostridiaceae</taxon>
        <taxon>Clostridium</taxon>
    </lineage>
</organism>
<dbReference type="AlphaFoldDB" id="A0A1S8L6U4"/>
<dbReference type="KEGG" id="crw:CROST_004080"/>
<dbReference type="RefSeq" id="WP_077850596.1">
    <property type="nucleotide sequence ID" value="NZ_CP096983.1"/>
</dbReference>
<gene>
    <name evidence="1" type="ORF">CROST_004080</name>
</gene>
<protein>
    <submittedName>
        <fullName evidence="1">Uncharacterized protein</fullName>
    </submittedName>
</protein>
<dbReference type="STRING" id="84029.CROST_20370"/>
<keyword evidence="2" id="KW-1185">Reference proteome</keyword>
<proteinExistence type="predicted"/>
<evidence type="ECO:0000313" key="2">
    <source>
        <dbReference type="Proteomes" id="UP000190951"/>
    </source>
</evidence>
<name>A0A1S8L6U4_9CLOT</name>
<sequence>MNNLDFNNVSIRGRFIFAVNCLFKVINKFHIATNFDTFIVNLLEYTNCPKMELWETKIKLLLPEELNNKTLSYEFDYDEDLEEEDQKFLTNIFLEVLSVGMANLYKKFENDITLKHVKNIVNLLNKNDLDLPSIDKIKFSSISENDGLGNAFKCKIGYDDAYEYEMHYVVNVVND</sequence>
<dbReference type="EMBL" id="CP096983">
    <property type="protein sequence ID" value="URZ09715.1"/>
    <property type="molecule type" value="Genomic_DNA"/>
</dbReference>
<dbReference type="Proteomes" id="UP000190951">
    <property type="component" value="Chromosome"/>
</dbReference>